<keyword evidence="2" id="KW-0732">Signal</keyword>
<dbReference type="EMBL" id="MCFD01000004">
    <property type="protein sequence ID" value="ORX71155.1"/>
    <property type="molecule type" value="Genomic_DNA"/>
</dbReference>
<feature type="chain" id="PRO_5012801887" evidence="2">
    <location>
        <begin position="26"/>
        <end position="123"/>
    </location>
</feature>
<evidence type="ECO:0000313" key="3">
    <source>
        <dbReference type="EMBL" id="ORX71155.1"/>
    </source>
</evidence>
<comment type="caution">
    <text evidence="3">The sequence shown here is derived from an EMBL/GenBank/DDBJ whole genome shotgun (WGS) entry which is preliminary data.</text>
</comment>
<protein>
    <submittedName>
        <fullName evidence="3">Uncharacterized protein</fullName>
    </submittedName>
</protein>
<feature type="compositionally biased region" description="Polar residues" evidence="1">
    <location>
        <begin position="109"/>
        <end position="123"/>
    </location>
</feature>
<keyword evidence="4" id="KW-1185">Reference proteome</keyword>
<reference evidence="3 4" key="1">
    <citation type="submission" date="2016-07" db="EMBL/GenBank/DDBJ databases">
        <title>Pervasive Adenine N6-methylation of Active Genes in Fungi.</title>
        <authorList>
            <consortium name="DOE Joint Genome Institute"/>
            <person name="Mondo S.J."/>
            <person name="Dannebaum R.O."/>
            <person name="Kuo R.C."/>
            <person name="Labutti K."/>
            <person name="Haridas S."/>
            <person name="Kuo A."/>
            <person name="Salamov A."/>
            <person name="Ahrendt S.R."/>
            <person name="Lipzen A."/>
            <person name="Sullivan W."/>
            <person name="Andreopoulos W.B."/>
            <person name="Clum A."/>
            <person name="Lindquist E."/>
            <person name="Daum C."/>
            <person name="Ramamoorthy G.K."/>
            <person name="Gryganskyi A."/>
            <person name="Culley D."/>
            <person name="Magnuson J.K."/>
            <person name="James T.Y."/>
            <person name="O'Malley M.A."/>
            <person name="Stajich J.E."/>
            <person name="Spatafora J.W."/>
            <person name="Visel A."/>
            <person name="Grigoriev I.V."/>
        </authorList>
    </citation>
    <scope>NUCLEOTIDE SEQUENCE [LARGE SCALE GENOMIC DNA]</scope>
    <source>
        <strain evidence="3 4">ATCC 12442</strain>
    </source>
</reference>
<feature type="signal peptide" evidence="2">
    <location>
        <begin position="1"/>
        <end position="25"/>
    </location>
</feature>
<feature type="non-terminal residue" evidence="3">
    <location>
        <position position="123"/>
    </location>
</feature>
<evidence type="ECO:0000256" key="1">
    <source>
        <dbReference type="SAM" id="MobiDB-lite"/>
    </source>
</evidence>
<dbReference type="GeneID" id="63806348"/>
<feature type="region of interest" description="Disordered" evidence="1">
    <location>
        <begin position="84"/>
        <end position="123"/>
    </location>
</feature>
<accession>A0A1Y1WCQ3</accession>
<proteinExistence type="predicted"/>
<feature type="region of interest" description="Disordered" evidence="1">
    <location>
        <begin position="39"/>
        <end position="70"/>
    </location>
</feature>
<dbReference type="RefSeq" id="XP_040744670.1">
    <property type="nucleotide sequence ID" value="XM_040889700.1"/>
</dbReference>
<evidence type="ECO:0000313" key="4">
    <source>
        <dbReference type="Proteomes" id="UP000193922"/>
    </source>
</evidence>
<gene>
    <name evidence="3" type="ORF">DL89DRAFT_282625</name>
</gene>
<feature type="compositionally biased region" description="Basic residues" evidence="1">
    <location>
        <begin position="96"/>
        <end position="106"/>
    </location>
</feature>
<evidence type="ECO:0000256" key="2">
    <source>
        <dbReference type="SAM" id="SignalP"/>
    </source>
</evidence>
<organism evidence="3 4">
    <name type="scientific">Linderina pennispora</name>
    <dbReference type="NCBI Taxonomy" id="61395"/>
    <lineage>
        <taxon>Eukaryota</taxon>
        <taxon>Fungi</taxon>
        <taxon>Fungi incertae sedis</taxon>
        <taxon>Zoopagomycota</taxon>
        <taxon>Kickxellomycotina</taxon>
        <taxon>Kickxellomycetes</taxon>
        <taxon>Kickxellales</taxon>
        <taxon>Kickxellaceae</taxon>
        <taxon>Linderina</taxon>
    </lineage>
</organism>
<name>A0A1Y1WCQ3_9FUNG</name>
<dbReference type="Proteomes" id="UP000193922">
    <property type="component" value="Unassembled WGS sequence"/>
</dbReference>
<dbReference type="AlphaFoldDB" id="A0A1Y1WCQ3"/>
<sequence>MGSTHGASRKLALAMLVFYLALALCGCIVSAADAAADGGNGQVAAAKDSPADGGNKQVASANNDHAVAKDARQYRRMARLMLRTPRPKARTAVSQRRVRKHRHRATRTQGTQRSASMRQTAAI</sequence>